<dbReference type="InterPro" id="IPR052192">
    <property type="entry name" value="Insect_Ionotropic_Sensory_Rcpt"/>
</dbReference>
<dbReference type="AlphaFoldDB" id="A0A423U8B3"/>
<gene>
    <name evidence="11" type="ORF">C7M84_021915</name>
</gene>
<keyword evidence="4 9" id="KW-1133">Transmembrane helix</keyword>
<organism evidence="11 12">
    <name type="scientific">Penaeus vannamei</name>
    <name type="common">Whiteleg shrimp</name>
    <name type="synonym">Litopenaeus vannamei</name>
    <dbReference type="NCBI Taxonomy" id="6689"/>
    <lineage>
        <taxon>Eukaryota</taxon>
        <taxon>Metazoa</taxon>
        <taxon>Ecdysozoa</taxon>
        <taxon>Arthropoda</taxon>
        <taxon>Crustacea</taxon>
        <taxon>Multicrustacea</taxon>
        <taxon>Malacostraca</taxon>
        <taxon>Eumalacostraca</taxon>
        <taxon>Eucarida</taxon>
        <taxon>Decapoda</taxon>
        <taxon>Dendrobranchiata</taxon>
        <taxon>Penaeoidea</taxon>
        <taxon>Penaeidae</taxon>
        <taxon>Penaeus</taxon>
    </lineage>
</organism>
<sequence length="625" mass="70048">MVVQLKFCDVTTWPLLLLSVLAAFDYTAIADRPGNQLISSSNNVSTERTGINTLLERMQLQSGGRGRELYLPDLVEFLVTSSGHGQVYILYDSLFESLTTTVKRVSEMSYFSIYKYNGSLLPLKSDLWSFKHREFLRIVIVICQSGRTLDIFKQVTELKMETPSIFWIVVLDHDVTQKLLEIIREGVQTTPGGKLVWTPLQGPRHFLKAPLYLSPKDAYRDFGGRKLRSSVVNNWPFFEVTKDEVSGAVRPRSGIDFHVLGTMAEKLNFTYELLLLRTPVGASYPMALPRGRLWTFTKALFPRGFYLDLPSSCREEQGLCRVLQASSQREVWFVISAATLAVGPVLWMVSQMHNKFTGFSVRYSQSLSTCAFNMFRSLVVQGNRIEHPLYAGTLTAMLASPSYEKPIDSLWDLLEAIKHEGYMLNVVFQSANEFVFKEATQGIYKELWDVFDPSVGYVHSWTEGVEKVLTGKFSYMNAQLGAEIRALRLGRHRFHFARNSFYPQRYGMALTSGAPFKEEFDRVLLQLTAAGLVDKWTRDELASVRRDGRATEGPAGDEGPGAITLVHLQAAFFLLVLGCAVSAVVLVGERLAAAMLSRQRGKGCGGVGSDGENNSNAYVGEKKTE</sequence>
<evidence type="ECO:0000256" key="2">
    <source>
        <dbReference type="ARBA" id="ARBA00022475"/>
    </source>
</evidence>
<reference evidence="11 12" key="1">
    <citation type="submission" date="2018-04" db="EMBL/GenBank/DDBJ databases">
        <authorList>
            <person name="Zhang X."/>
            <person name="Yuan J."/>
            <person name="Li F."/>
            <person name="Xiang J."/>
        </authorList>
    </citation>
    <scope>NUCLEOTIDE SEQUENCE [LARGE SCALE GENOMIC DNA]</scope>
    <source>
        <tissue evidence="11">Muscle</tissue>
    </source>
</reference>
<dbReference type="PANTHER" id="PTHR42643:SF24">
    <property type="entry name" value="IONOTROPIC RECEPTOR 60A"/>
    <property type="match status" value="1"/>
</dbReference>
<evidence type="ECO:0000256" key="7">
    <source>
        <dbReference type="ARBA" id="ARBA00023180"/>
    </source>
</evidence>
<protein>
    <recommendedName>
        <fullName evidence="13">Variant Ionotropic Glutamate Receptor</fullName>
    </recommendedName>
</protein>
<evidence type="ECO:0000256" key="6">
    <source>
        <dbReference type="ARBA" id="ARBA00023170"/>
    </source>
</evidence>
<evidence type="ECO:0008006" key="13">
    <source>
        <dbReference type="Google" id="ProtNLM"/>
    </source>
</evidence>
<evidence type="ECO:0000313" key="11">
    <source>
        <dbReference type="EMBL" id="ROT84901.1"/>
    </source>
</evidence>
<feature type="chain" id="PRO_5019041230" description="Variant Ionotropic Glutamate Receptor" evidence="10">
    <location>
        <begin position="31"/>
        <end position="625"/>
    </location>
</feature>
<dbReference type="SUPFAM" id="SSF53850">
    <property type="entry name" value="Periplasmic binding protein-like II"/>
    <property type="match status" value="1"/>
</dbReference>
<evidence type="ECO:0000256" key="8">
    <source>
        <dbReference type="SAM" id="MobiDB-lite"/>
    </source>
</evidence>
<keyword evidence="12" id="KW-1185">Reference proteome</keyword>
<evidence type="ECO:0000256" key="1">
    <source>
        <dbReference type="ARBA" id="ARBA00004651"/>
    </source>
</evidence>
<evidence type="ECO:0000256" key="5">
    <source>
        <dbReference type="ARBA" id="ARBA00023136"/>
    </source>
</evidence>
<dbReference type="GO" id="GO:0005886">
    <property type="term" value="C:plasma membrane"/>
    <property type="evidence" value="ECO:0007669"/>
    <property type="project" value="UniProtKB-SubCell"/>
</dbReference>
<comment type="caution">
    <text evidence="11">The sequence shown here is derived from an EMBL/GenBank/DDBJ whole genome shotgun (WGS) entry which is preliminary data.</text>
</comment>
<dbReference type="Proteomes" id="UP000283509">
    <property type="component" value="Unassembled WGS sequence"/>
</dbReference>
<keyword evidence="7" id="KW-0325">Glycoprotein</keyword>
<dbReference type="EMBL" id="QCYY01000477">
    <property type="protein sequence ID" value="ROT84901.1"/>
    <property type="molecule type" value="Genomic_DNA"/>
</dbReference>
<feature type="signal peptide" evidence="10">
    <location>
        <begin position="1"/>
        <end position="30"/>
    </location>
</feature>
<comment type="subcellular location">
    <subcellularLocation>
        <location evidence="1">Cell membrane</location>
        <topology evidence="1">Multi-pass membrane protein</topology>
    </subcellularLocation>
</comment>
<keyword evidence="2" id="KW-1003">Cell membrane</keyword>
<keyword evidence="3 9" id="KW-0812">Transmembrane</keyword>
<dbReference type="OrthoDB" id="6348242at2759"/>
<name>A0A423U8B3_PENVA</name>
<accession>A0A423U8B3</accession>
<dbReference type="PANTHER" id="PTHR42643">
    <property type="entry name" value="IONOTROPIC RECEPTOR 20A-RELATED"/>
    <property type="match status" value="1"/>
</dbReference>
<feature type="region of interest" description="Disordered" evidence="8">
    <location>
        <begin position="601"/>
        <end position="625"/>
    </location>
</feature>
<evidence type="ECO:0000313" key="12">
    <source>
        <dbReference type="Proteomes" id="UP000283509"/>
    </source>
</evidence>
<keyword evidence="10" id="KW-0732">Signal</keyword>
<proteinExistence type="predicted"/>
<dbReference type="Gene3D" id="3.40.190.10">
    <property type="entry name" value="Periplasmic binding protein-like II"/>
    <property type="match status" value="2"/>
</dbReference>
<evidence type="ECO:0000256" key="10">
    <source>
        <dbReference type="SAM" id="SignalP"/>
    </source>
</evidence>
<reference evidence="11 12" key="2">
    <citation type="submission" date="2019-01" db="EMBL/GenBank/DDBJ databases">
        <title>The decoding of complex shrimp genome reveals the adaptation for benthos swimmer, frequently molting mechanism and breeding impact on genome.</title>
        <authorList>
            <person name="Sun Y."/>
            <person name="Gao Y."/>
            <person name="Yu Y."/>
        </authorList>
    </citation>
    <scope>NUCLEOTIDE SEQUENCE [LARGE SCALE GENOMIC DNA]</scope>
    <source>
        <tissue evidence="11">Muscle</tissue>
    </source>
</reference>
<evidence type="ECO:0000256" key="4">
    <source>
        <dbReference type="ARBA" id="ARBA00022989"/>
    </source>
</evidence>
<keyword evidence="6" id="KW-0675">Receptor</keyword>
<evidence type="ECO:0000256" key="3">
    <source>
        <dbReference type="ARBA" id="ARBA00022692"/>
    </source>
</evidence>
<feature type="transmembrane region" description="Helical" evidence="9">
    <location>
        <begin position="570"/>
        <end position="592"/>
    </location>
</feature>
<keyword evidence="5 9" id="KW-0472">Membrane</keyword>
<evidence type="ECO:0000256" key="9">
    <source>
        <dbReference type="SAM" id="Phobius"/>
    </source>
</evidence>